<dbReference type="PANTHER" id="PTHR30154">
    <property type="entry name" value="LEUCINE-RESPONSIVE REGULATORY PROTEIN"/>
    <property type="match status" value="1"/>
</dbReference>
<dbReference type="Gene3D" id="3.30.70.920">
    <property type="match status" value="1"/>
</dbReference>
<sequence>MDIDETNKAIIKHLRDGRKSYKKIADELGLTENTVRSRVKKLVDTGILEIAGLVNPESIPRHNAVIIGVKLGTENMFMKAEAFSRLRGVVSAAIVTGRYDLMLTVLFNDDYNLEEFYTHEVSGIKGVQSMETFVIYKNFNFKVPYVL</sequence>
<dbReference type="EMBL" id="CP061799">
    <property type="protein sequence ID" value="QTA78275.1"/>
    <property type="molecule type" value="Genomic_DNA"/>
</dbReference>
<organism evidence="5 6">
    <name type="scientific">Desulfonema limicola</name>
    <dbReference type="NCBI Taxonomy" id="45656"/>
    <lineage>
        <taxon>Bacteria</taxon>
        <taxon>Pseudomonadati</taxon>
        <taxon>Thermodesulfobacteriota</taxon>
        <taxon>Desulfobacteria</taxon>
        <taxon>Desulfobacterales</taxon>
        <taxon>Desulfococcaceae</taxon>
        <taxon>Desulfonema</taxon>
    </lineage>
</organism>
<dbReference type="Gene3D" id="1.10.10.10">
    <property type="entry name" value="Winged helix-like DNA-binding domain superfamily/Winged helix DNA-binding domain"/>
    <property type="match status" value="1"/>
</dbReference>
<dbReference type="InterPro" id="IPR036388">
    <property type="entry name" value="WH-like_DNA-bd_sf"/>
</dbReference>
<dbReference type="InterPro" id="IPR000485">
    <property type="entry name" value="AsnC-type_HTH_dom"/>
</dbReference>
<dbReference type="GO" id="GO:0043200">
    <property type="term" value="P:response to amino acid"/>
    <property type="evidence" value="ECO:0007669"/>
    <property type="project" value="TreeGrafter"/>
</dbReference>
<dbReference type="CDD" id="cd00090">
    <property type="entry name" value="HTH_ARSR"/>
    <property type="match status" value="1"/>
</dbReference>
<dbReference type="InterPro" id="IPR011991">
    <property type="entry name" value="ArsR-like_HTH"/>
</dbReference>
<dbReference type="GO" id="GO:0006355">
    <property type="term" value="P:regulation of DNA-templated transcription"/>
    <property type="evidence" value="ECO:0007669"/>
    <property type="project" value="UniProtKB-ARBA"/>
</dbReference>
<dbReference type="Pfam" id="PF13404">
    <property type="entry name" value="HTH_AsnC-type"/>
    <property type="match status" value="1"/>
</dbReference>
<evidence type="ECO:0000259" key="4">
    <source>
        <dbReference type="PROSITE" id="PS50956"/>
    </source>
</evidence>
<proteinExistence type="predicted"/>
<reference evidence="5" key="1">
    <citation type="journal article" date="2021" name="Microb. Physiol.">
        <title>Proteogenomic Insights into the Physiology of Marine, Sulfate-Reducing, Filamentous Desulfonema limicola and Desulfonema magnum.</title>
        <authorList>
            <person name="Schnaars V."/>
            <person name="Wohlbrand L."/>
            <person name="Scheve S."/>
            <person name="Hinrichs C."/>
            <person name="Reinhardt R."/>
            <person name="Rabus R."/>
        </authorList>
    </citation>
    <scope>NUCLEOTIDE SEQUENCE</scope>
    <source>
        <strain evidence="5">5ac10</strain>
    </source>
</reference>
<protein>
    <submittedName>
        <fullName evidence="5">Transcriptional regulator, AsnC family</fullName>
    </submittedName>
</protein>
<dbReference type="InterPro" id="IPR011008">
    <property type="entry name" value="Dimeric_a/b-barrel"/>
</dbReference>
<dbReference type="AlphaFoldDB" id="A0A975B3T4"/>
<evidence type="ECO:0000313" key="5">
    <source>
        <dbReference type="EMBL" id="QTA78275.1"/>
    </source>
</evidence>
<dbReference type="InterPro" id="IPR019887">
    <property type="entry name" value="Tscrpt_reg_AsnC/Lrp_C"/>
</dbReference>
<evidence type="ECO:0000256" key="3">
    <source>
        <dbReference type="ARBA" id="ARBA00023163"/>
    </source>
</evidence>
<dbReference type="PRINTS" id="PR00033">
    <property type="entry name" value="HTHASNC"/>
</dbReference>
<dbReference type="PROSITE" id="PS50956">
    <property type="entry name" value="HTH_ASNC_2"/>
    <property type="match status" value="1"/>
</dbReference>
<keyword evidence="1" id="KW-0805">Transcription regulation</keyword>
<dbReference type="InterPro" id="IPR019888">
    <property type="entry name" value="Tscrpt_reg_AsnC-like"/>
</dbReference>
<evidence type="ECO:0000256" key="1">
    <source>
        <dbReference type="ARBA" id="ARBA00023015"/>
    </source>
</evidence>
<dbReference type="Proteomes" id="UP000663720">
    <property type="component" value="Chromosome"/>
</dbReference>
<dbReference type="KEGG" id="dli:dnl_04950"/>
<dbReference type="RefSeq" id="WP_207690158.1">
    <property type="nucleotide sequence ID" value="NZ_CP061799.1"/>
</dbReference>
<dbReference type="GO" id="GO:0005829">
    <property type="term" value="C:cytosol"/>
    <property type="evidence" value="ECO:0007669"/>
    <property type="project" value="TreeGrafter"/>
</dbReference>
<dbReference type="Pfam" id="PF01037">
    <property type="entry name" value="AsnC_trans_reg"/>
    <property type="match status" value="1"/>
</dbReference>
<dbReference type="SUPFAM" id="SSF46785">
    <property type="entry name" value="Winged helix' DNA-binding domain"/>
    <property type="match status" value="1"/>
</dbReference>
<evidence type="ECO:0000256" key="2">
    <source>
        <dbReference type="ARBA" id="ARBA00023125"/>
    </source>
</evidence>
<keyword evidence="2" id="KW-0238">DNA-binding</keyword>
<dbReference type="SUPFAM" id="SSF54909">
    <property type="entry name" value="Dimeric alpha+beta barrel"/>
    <property type="match status" value="1"/>
</dbReference>
<dbReference type="SMART" id="SM00344">
    <property type="entry name" value="HTH_ASNC"/>
    <property type="match status" value="1"/>
</dbReference>
<name>A0A975B3T4_9BACT</name>
<keyword evidence="6" id="KW-1185">Reference proteome</keyword>
<dbReference type="PANTHER" id="PTHR30154:SF34">
    <property type="entry name" value="TRANSCRIPTIONAL REGULATOR AZLB"/>
    <property type="match status" value="1"/>
</dbReference>
<dbReference type="InterPro" id="IPR036390">
    <property type="entry name" value="WH_DNA-bd_sf"/>
</dbReference>
<evidence type="ECO:0000313" key="6">
    <source>
        <dbReference type="Proteomes" id="UP000663720"/>
    </source>
</evidence>
<dbReference type="GO" id="GO:0043565">
    <property type="term" value="F:sequence-specific DNA binding"/>
    <property type="evidence" value="ECO:0007669"/>
    <property type="project" value="InterPro"/>
</dbReference>
<feature type="domain" description="HTH asnC-type" evidence="4">
    <location>
        <begin position="3"/>
        <end position="70"/>
    </location>
</feature>
<gene>
    <name evidence="5" type="ORF">dnl_04950</name>
</gene>
<accession>A0A975B3T4</accession>
<keyword evidence="3" id="KW-0804">Transcription</keyword>